<keyword evidence="4" id="KW-0472">Membrane</keyword>
<dbReference type="GO" id="GO:0009279">
    <property type="term" value="C:cell outer membrane"/>
    <property type="evidence" value="ECO:0007669"/>
    <property type="project" value="UniProtKB-SubCell"/>
</dbReference>
<dbReference type="RefSeq" id="WP_103915549.1">
    <property type="nucleotide sequence ID" value="NZ_FNUV01000003.1"/>
</dbReference>
<keyword evidence="5" id="KW-0564">Palmitate</keyword>
<comment type="similarity">
    <text evidence="2">Belongs to the bacteroidetes fimbrillin superfamily. FimB/Mfa2 family.</text>
</comment>
<evidence type="ECO:0000313" key="8">
    <source>
        <dbReference type="EMBL" id="SEF74794.1"/>
    </source>
</evidence>
<sequence>MSIRLLLLGLLATLLTGCSLEDDRDECCGVTLHFRYMETGQDVFFNNIRSMRHFLFDSDSIFVTEVFVSQTTNKVQILQIDNGQYTMITIANTTTANTALSELIPRVSHLSDFQLSLADSETRTSENGYYDNADELFYNATVFTVTDSDRDFYFEDLSNVHCHLHVYLYWHKLPDYTGTFTMKLYDVPADFSLSPDSMMRVKTVTDDDSMQPTSLNSVQLVPVSMDRFVEHHIEVMPYNFTLTGEFITHRWTNECIPVLQVYNGDKTVTRQIPLKEVFDNWKIYPDSDPVQDYWLEIEVYPDGTSYVSKHIKGKINGWIDGGKITG</sequence>
<comment type="subcellular location">
    <subcellularLocation>
        <location evidence="1">Cell outer membrane</location>
    </subcellularLocation>
</comment>
<dbReference type="InterPro" id="IPR014941">
    <property type="entry name" value="FimB/Mfa2/Mfa3"/>
</dbReference>
<organism evidence="8 9">
    <name type="scientific">Xylanibacter ruminicola</name>
    <name type="common">Prevotella ruminicola</name>
    <dbReference type="NCBI Taxonomy" id="839"/>
    <lineage>
        <taxon>Bacteria</taxon>
        <taxon>Pseudomonadati</taxon>
        <taxon>Bacteroidota</taxon>
        <taxon>Bacteroidia</taxon>
        <taxon>Bacteroidales</taxon>
        <taxon>Prevotellaceae</taxon>
        <taxon>Xylanibacter</taxon>
    </lineage>
</organism>
<evidence type="ECO:0000256" key="3">
    <source>
        <dbReference type="ARBA" id="ARBA00022729"/>
    </source>
</evidence>
<evidence type="ECO:0000256" key="4">
    <source>
        <dbReference type="ARBA" id="ARBA00023136"/>
    </source>
</evidence>
<protein>
    <submittedName>
        <fullName evidence="8">Fimbrillin-A associated anchor protein Mfa1 and Mfa2</fullName>
    </submittedName>
</protein>
<dbReference type="AlphaFoldDB" id="A0A1H5UID8"/>
<dbReference type="PROSITE" id="PS51257">
    <property type="entry name" value="PROKAR_LIPOPROTEIN"/>
    <property type="match status" value="1"/>
</dbReference>
<gene>
    <name evidence="8" type="ORF">SAMN05216354_1492</name>
</gene>
<evidence type="ECO:0000256" key="2">
    <source>
        <dbReference type="ARBA" id="ARBA00007248"/>
    </source>
</evidence>
<proteinExistence type="inferred from homology"/>
<dbReference type="Pfam" id="PF08842">
    <property type="entry name" value="Mfa2"/>
    <property type="match status" value="1"/>
</dbReference>
<dbReference type="Gene3D" id="2.60.40.2100">
    <property type="match status" value="1"/>
</dbReference>
<keyword evidence="6" id="KW-0998">Cell outer membrane</keyword>
<accession>A0A1H5UID8</accession>
<evidence type="ECO:0000256" key="7">
    <source>
        <dbReference type="ARBA" id="ARBA00023288"/>
    </source>
</evidence>
<evidence type="ECO:0000256" key="6">
    <source>
        <dbReference type="ARBA" id="ARBA00023237"/>
    </source>
</evidence>
<evidence type="ECO:0000256" key="5">
    <source>
        <dbReference type="ARBA" id="ARBA00023139"/>
    </source>
</evidence>
<reference evidence="8 9" key="1">
    <citation type="submission" date="2016-10" db="EMBL/GenBank/DDBJ databases">
        <authorList>
            <person name="de Groot N.N."/>
        </authorList>
    </citation>
    <scope>NUCLEOTIDE SEQUENCE [LARGE SCALE GENOMIC DNA]</scope>
    <source>
        <strain evidence="8 9">AR32</strain>
    </source>
</reference>
<name>A0A1H5UID8_XYLRU</name>
<dbReference type="Proteomes" id="UP000236735">
    <property type="component" value="Unassembled WGS sequence"/>
</dbReference>
<dbReference type="EMBL" id="FNUV01000003">
    <property type="protein sequence ID" value="SEF74794.1"/>
    <property type="molecule type" value="Genomic_DNA"/>
</dbReference>
<evidence type="ECO:0000313" key="9">
    <source>
        <dbReference type="Proteomes" id="UP000236735"/>
    </source>
</evidence>
<keyword evidence="7" id="KW-0449">Lipoprotein</keyword>
<keyword evidence="3" id="KW-0732">Signal</keyword>
<evidence type="ECO:0000256" key="1">
    <source>
        <dbReference type="ARBA" id="ARBA00004442"/>
    </source>
</evidence>